<comment type="caution">
    <text evidence="1">The sequence shown here is derived from an EMBL/GenBank/DDBJ whole genome shotgun (WGS) entry which is preliminary data.</text>
</comment>
<sequence>MKAIVGKYKAPENCDVLCVPRLDKALWSDLEKPAKSRDLALQDVQKCMLSSARPLIEAIQMIKVSCKKKNSNRFEAFIGVFALTCLGNTCSSSLPLTKYLFGDDPSKQVDEISKAIKIRSKVVTKKANSSKRKQVTLDQLSL</sequence>
<proteinExistence type="predicted"/>
<organism evidence="1 2">
    <name type="scientific">Acropora cervicornis</name>
    <name type="common">Staghorn coral</name>
    <dbReference type="NCBI Taxonomy" id="6130"/>
    <lineage>
        <taxon>Eukaryota</taxon>
        <taxon>Metazoa</taxon>
        <taxon>Cnidaria</taxon>
        <taxon>Anthozoa</taxon>
        <taxon>Hexacorallia</taxon>
        <taxon>Scleractinia</taxon>
        <taxon>Astrocoeniina</taxon>
        <taxon>Acroporidae</taxon>
        <taxon>Acropora</taxon>
    </lineage>
</organism>
<dbReference type="PANTHER" id="PTHR34239">
    <property type="entry name" value="APPLE DOMAIN-CONTAINING PROTEIN"/>
    <property type="match status" value="1"/>
</dbReference>
<dbReference type="EMBL" id="JARQWQ010000180">
    <property type="protein sequence ID" value="KAK2547510.1"/>
    <property type="molecule type" value="Genomic_DNA"/>
</dbReference>
<protein>
    <submittedName>
        <fullName evidence="1">Uncharacterized protein</fullName>
    </submittedName>
</protein>
<accession>A0AAD9PRS4</accession>
<dbReference type="Proteomes" id="UP001249851">
    <property type="component" value="Unassembled WGS sequence"/>
</dbReference>
<reference evidence="1" key="2">
    <citation type="journal article" date="2023" name="Science">
        <title>Genomic signatures of disease resistance in endangered staghorn corals.</title>
        <authorList>
            <person name="Vollmer S.V."/>
            <person name="Selwyn J.D."/>
            <person name="Despard B.A."/>
            <person name="Roesel C.L."/>
        </authorList>
    </citation>
    <scope>NUCLEOTIDE SEQUENCE</scope>
    <source>
        <strain evidence="1">K2</strain>
    </source>
</reference>
<evidence type="ECO:0000313" key="1">
    <source>
        <dbReference type="EMBL" id="KAK2547510.1"/>
    </source>
</evidence>
<keyword evidence="2" id="KW-1185">Reference proteome</keyword>
<reference evidence="1" key="1">
    <citation type="journal article" date="2023" name="G3 (Bethesda)">
        <title>Whole genome assembly and annotation of the endangered Caribbean coral Acropora cervicornis.</title>
        <authorList>
            <person name="Selwyn J.D."/>
            <person name="Vollmer S.V."/>
        </authorList>
    </citation>
    <scope>NUCLEOTIDE SEQUENCE</scope>
    <source>
        <strain evidence="1">K2</strain>
    </source>
</reference>
<evidence type="ECO:0000313" key="2">
    <source>
        <dbReference type="Proteomes" id="UP001249851"/>
    </source>
</evidence>
<dbReference type="PANTHER" id="PTHR34239:SF2">
    <property type="entry name" value="TRANSPOSABLE ELEMENT P TRANSPOSASE_THAP9 CONSERVED DOMAIN-CONTAINING PROTEIN"/>
    <property type="match status" value="1"/>
</dbReference>
<gene>
    <name evidence="1" type="ORF">P5673_032471</name>
</gene>
<name>A0AAD9PRS4_ACRCE</name>
<dbReference type="AlphaFoldDB" id="A0AAD9PRS4"/>